<evidence type="ECO:0000256" key="7">
    <source>
        <dbReference type="ARBA" id="ARBA00023053"/>
    </source>
</evidence>
<organism evidence="12 13">
    <name type="scientific">Candidula unifasciata</name>
    <dbReference type="NCBI Taxonomy" id="100452"/>
    <lineage>
        <taxon>Eukaryota</taxon>
        <taxon>Metazoa</taxon>
        <taxon>Spiralia</taxon>
        <taxon>Lophotrochozoa</taxon>
        <taxon>Mollusca</taxon>
        <taxon>Gastropoda</taxon>
        <taxon>Heterobranchia</taxon>
        <taxon>Euthyneura</taxon>
        <taxon>Panpulmonata</taxon>
        <taxon>Eupulmonata</taxon>
        <taxon>Stylommatophora</taxon>
        <taxon>Helicina</taxon>
        <taxon>Helicoidea</taxon>
        <taxon>Geomitridae</taxon>
        <taxon>Candidula</taxon>
    </lineage>
</organism>
<dbReference type="PANTHER" id="PTHR42985:SF40">
    <property type="entry name" value="LD47995P-RELATED"/>
    <property type="match status" value="1"/>
</dbReference>
<dbReference type="EMBL" id="CAJHNH020004349">
    <property type="protein sequence ID" value="CAG5130929.1"/>
    <property type="molecule type" value="Genomic_DNA"/>
</dbReference>
<keyword evidence="6 11" id="KW-1133">Transmembrane helix</keyword>
<keyword evidence="9 11" id="KW-0472">Membrane</keyword>
<protein>
    <recommendedName>
        <fullName evidence="14">Sodium-coupled monocarboxylate transporter 1</fullName>
    </recommendedName>
</protein>
<feature type="non-terminal residue" evidence="12">
    <location>
        <position position="1"/>
    </location>
</feature>
<evidence type="ECO:0000256" key="2">
    <source>
        <dbReference type="ARBA" id="ARBA00006434"/>
    </source>
</evidence>
<evidence type="ECO:0000256" key="3">
    <source>
        <dbReference type="ARBA" id="ARBA00022448"/>
    </source>
</evidence>
<dbReference type="GO" id="GO:0005886">
    <property type="term" value="C:plasma membrane"/>
    <property type="evidence" value="ECO:0007669"/>
    <property type="project" value="UniProtKB-SubCell"/>
</dbReference>
<keyword evidence="10" id="KW-0739">Sodium transport</keyword>
<feature type="transmembrane region" description="Helical" evidence="11">
    <location>
        <begin position="57"/>
        <end position="79"/>
    </location>
</feature>
<dbReference type="InterPro" id="IPR001734">
    <property type="entry name" value="Na/solute_symporter"/>
</dbReference>
<reference evidence="12" key="1">
    <citation type="submission" date="2021-04" db="EMBL/GenBank/DDBJ databases">
        <authorList>
            <consortium name="Molecular Ecology Group"/>
        </authorList>
    </citation>
    <scope>NUCLEOTIDE SEQUENCE</scope>
</reference>
<keyword evidence="13" id="KW-1185">Reference proteome</keyword>
<comment type="similarity">
    <text evidence="2">Belongs to the sodium:solute symporter (SSF) (TC 2.A.21) family.</text>
</comment>
<evidence type="ECO:0000313" key="12">
    <source>
        <dbReference type="EMBL" id="CAG5130929.1"/>
    </source>
</evidence>
<proteinExistence type="inferred from homology"/>
<evidence type="ECO:0000256" key="10">
    <source>
        <dbReference type="ARBA" id="ARBA00023201"/>
    </source>
</evidence>
<dbReference type="OrthoDB" id="6157826at2759"/>
<dbReference type="Proteomes" id="UP000678393">
    <property type="component" value="Unassembled WGS sequence"/>
</dbReference>
<evidence type="ECO:0000256" key="11">
    <source>
        <dbReference type="SAM" id="Phobius"/>
    </source>
</evidence>
<dbReference type="Gene3D" id="1.20.1730.10">
    <property type="entry name" value="Sodium/glucose cotransporter"/>
    <property type="match status" value="1"/>
</dbReference>
<dbReference type="PROSITE" id="PS50283">
    <property type="entry name" value="NA_SOLUT_SYMP_3"/>
    <property type="match status" value="1"/>
</dbReference>
<dbReference type="InterPro" id="IPR038377">
    <property type="entry name" value="Na/Glc_symporter_sf"/>
</dbReference>
<evidence type="ECO:0008006" key="14">
    <source>
        <dbReference type="Google" id="ProtNLM"/>
    </source>
</evidence>
<dbReference type="GO" id="GO:0015293">
    <property type="term" value="F:symporter activity"/>
    <property type="evidence" value="ECO:0007669"/>
    <property type="project" value="TreeGrafter"/>
</dbReference>
<dbReference type="PANTHER" id="PTHR42985">
    <property type="entry name" value="SODIUM-COUPLED MONOCARBOXYLATE TRANSPORTER"/>
    <property type="match status" value="1"/>
</dbReference>
<gene>
    <name evidence="12" type="ORF">CUNI_LOCUS16487</name>
</gene>
<feature type="transmembrane region" description="Helical" evidence="11">
    <location>
        <begin position="181"/>
        <end position="200"/>
    </location>
</feature>
<keyword evidence="8" id="KW-0406">Ion transport</keyword>
<keyword evidence="3" id="KW-0813">Transport</keyword>
<evidence type="ECO:0000256" key="8">
    <source>
        <dbReference type="ARBA" id="ARBA00023065"/>
    </source>
</evidence>
<evidence type="ECO:0000256" key="1">
    <source>
        <dbReference type="ARBA" id="ARBA00004651"/>
    </source>
</evidence>
<comment type="caution">
    <text evidence="12">The sequence shown here is derived from an EMBL/GenBank/DDBJ whole genome shotgun (WGS) entry which is preliminary data.</text>
</comment>
<sequence length="255" mass="27686">INSLAANTIEDILKKPLHKLHETTLTLITKCLVFLYGILIIGLAYGASSLQGSVSQMVASITGPWAGTVLGIFLLGAIVPWANKYGAICGGVIALLFSMWIAIGNQMYGGKAATVSPPPTDMCFQNSSLGQFTVDGMLQTNFYNITFFHSDLGNKSVIGHSSQKRQQSTERFFPYDISNEWFALIGCTITLVVGTVISFFTRKCALSVTDQKYLFPFIRISSASKTPDTKCEANHEGGNEMAHLMSPAIKSKILI</sequence>
<keyword evidence="4" id="KW-1003">Cell membrane</keyword>
<feature type="transmembrane region" description="Helical" evidence="11">
    <location>
        <begin position="25"/>
        <end position="45"/>
    </location>
</feature>
<evidence type="ECO:0000256" key="4">
    <source>
        <dbReference type="ARBA" id="ARBA00022475"/>
    </source>
</evidence>
<dbReference type="InterPro" id="IPR051163">
    <property type="entry name" value="Sodium:Solute_Symporter_SSF"/>
</dbReference>
<evidence type="ECO:0000256" key="9">
    <source>
        <dbReference type="ARBA" id="ARBA00023136"/>
    </source>
</evidence>
<comment type="subcellular location">
    <subcellularLocation>
        <location evidence="1">Cell membrane</location>
        <topology evidence="1">Multi-pass membrane protein</topology>
    </subcellularLocation>
</comment>
<name>A0A8S3ZNI3_9EUPU</name>
<dbReference type="GO" id="GO:0006814">
    <property type="term" value="P:sodium ion transport"/>
    <property type="evidence" value="ECO:0007669"/>
    <property type="project" value="UniProtKB-KW"/>
</dbReference>
<accession>A0A8S3ZNI3</accession>
<evidence type="ECO:0000313" key="13">
    <source>
        <dbReference type="Proteomes" id="UP000678393"/>
    </source>
</evidence>
<keyword evidence="7" id="KW-0915">Sodium</keyword>
<keyword evidence="5 11" id="KW-0812">Transmembrane</keyword>
<feature type="transmembrane region" description="Helical" evidence="11">
    <location>
        <begin position="85"/>
        <end position="103"/>
    </location>
</feature>
<evidence type="ECO:0000256" key="6">
    <source>
        <dbReference type="ARBA" id="ARBA00022989"/>
    </source>
</evidence>
<dbReference type="AlphaFoldDB" id="A0A8S3ZNI3"/>
<evidence type="ECO:0000256" key="5">
    <source>
        <dbReference type="ARBA" id="ARBA00022692"/>
    </source>
</evidence>